<keyword evidence="1" id="KW-1133">Transmembrane helix</keyword>
<evidence type="ECO:0000313" key="2">
    <source>
        <dbReference type="EMBL" id="TNJ65560.1"/>
    </source>
</evidence>
<dbReference type="Proteomes" id="UP000307943">
    <property type="component" value="Unassembled WGS sequence"/>
</dbReference>
<dbReference type="OrthoDB" id="138672at2"/>
<feature type="transmembrane region" description="Helical" evidence="1">
    <location>
        <begin position="519"/>
        <end position="540"/>
    </location>
</feature>
<feature type="transmembrane region" description="Helical" evidence="1">
    <location>
        <begin position="449"/>
        <end position="474"/>
    </location>
</feature>
<evidence type="ECO:0000313" key="3">
    <source>
        <dbReference type="Proteomes" id="UP000307943"/>
    </source>
</evidence>
<feature type="transmembrane region" description="Helical" evidence="1">
    <location>
        <begin position="114"/>
        <end position="138"/>
    </location>
</feature>
<gene>
    <name evidence="2" type="ORF">FE784_14130</name>
</gene>
<sequence length="553" mass="60285">MNKTLALTRMLLKNGTGQLSKRGKPIKQFLVPALLLVALLPLTIAIGNLVSMFYDALESIGQGGVVLGLGLALASLVVFMFGIFYVITVFYFAQDVEHLLPLPLRPGQIVTAKFLTVLLYEYLTLLVLLVPLLIVFGVKINGGVLYYLYAVLVYLALPVVPLVLASVIAMAIMSFAGVARNKDRFRMYGGIAAVLASFGLNMFIQRSLNKAMKPEQLQEMLLGGNNTFVDFATRSFPSVKLAANALLRESQLAGAAWLVLFVGLTALFYLVFVLLAQRFYFKGVMGISETGARRIRLSGSQLDKQTLQQSALKALVTKELRMLMRTPPFFLNCVLMSFLWPVLMLIPIMTQPDFKDMIGMVRTLFDSATSSAIVPAIGLAILLFVSGANATSSTAISREGAGFFVSKYIPVPYASIIAAKVVSGWLITMIGAVLILAVALFLLQLPVSFILILLAIAVAATLFTCLTGIMIDLWLPKLVWDNEQKAVKQNMNGLFNMLVSIAFAAALFFLVNWVGLGLWAAAFTLLVAVIVADLLLVRLLRAKGETWFGKIEA</sequence>
<protein>
    <submittedName>
        <fullName evidence="2">Uncharacterized protein</fullName>
    </submittedName>
</protein>
<feature type="transmembrane region" description="Helical" evidence="1">
    <location>
        <begin position="66"/>
        <end position="93"/>
    </location>
</feature>
<feature type="transmembrane region" description="Helical" evidence="1">
    <location>
        <begin position="185"/>
        <end position="204"/>
    </location>
</feature>
<comment type="caution">
    <text evidence="2">The sequence shown here is derived from an EMBL/GenBank/DDBJ whole genome shotgun (WGS) entry which is preliminary data.</text>
</comment>
<evidence type="ECO:0000256" key="1">
    <source>
        <dbReference type="SAM" id="Phobius"/>
    </source>
</evidence>
<feature type="transmembrane region" description="Helical" evidence="1">
    <location>
        <begin position="29"/>
        <end position="54"/>
    </location>
</feature>
<organism evidence="2 3">
    <name type="scientific">Paenibacillus hemerocallicola</name>
    <dbReference type="NCBI Taxonomy" id="1172614"/>
    <lineage>
        <taxon>Bacteria</taxon>
        <taxon>Bacillati</taxon>
        <taxon>Bacillota</taxon>
        <taxon>Bacilli</taxon>
        <taxon>Bacillales</taxon>
        <taxon>Paenibacillaceae</taxon>
        <taxon>Paenibacillus</taxon>
    </lineage>
</organism>
<feature type="transmembrane region" description="Helical" evidence="1">
    <location>
        <begin position="494"/>
        <end position="513"/>
    </location>
</feature>
<dbReference type="AlphaFoldDB" id="A0A5C4TAC9"/>
<feature type="transmembrane region" description="Helical" evidence="1">
    <location>
        <begin position="411"/>
        <end position="443"/>
    </location>
</feature>
<dbReference type="InterPro" id="IPR031599">
    <property type="entry name" value="ABC_tran_2"/>
</dbReference>
<accession>A0A5C4TAC9</accession>
<dbReference type="RefSeq" id="WP_139602853.1">
    <property type="nucleotide sequence ID" value="NZ_VDCQ01000017.1"/>
</dbReference>
<feature type="transmembrane region" description="Helical" evidence="1">
    <location>
        <begin position="369"/>
        <end position="390"/>
    </location>
</feature>
<keyword evidence="1" id="KW-0812">Transmembrane</keyword>
<dbReference type="Pfam" id="PF16949">
    <property type="entry name" value="ABC_tran_2"/>
    <property type="match status" value="1"/>
</dbReference>
<name>A0A5C4TAC9_9BACL</name>
<feature type="transmembrane region" description="Helical" evidence="1">
    <location>
        <begin position="144"/>
        <end position="173"/>
    </location>
</feature>
<keyword evidence="3" id="KW-1185">Reference proteome</keyword>
<feature type="transmembrane region" description="Helical" evidence="1">
    <location>
        <begin position="329"/>
        <end position="349"/>
    </location>
</feature>
<proteinExistence type="predicted"/>
<keyword evidence="1" id="KW-0472">Membrane</keyword>
<feature type="transmembrane region" description="Helical" evidence="1">
    <location>
        <begin position="255"/>
        <end position="276"/>
    </location>
</feature>
<dbReference type="EMBL" id="VDCQ01000017">
    <property type="protein sequence ID" value="TNJ65560.1"/>
    <property type="molecule type" value="Genomic_DNA"/>
</dbReference>
<reference evidence="2 3" key="1">
    <citation type="submission" date="2019-05" db="EMBL/GenBank/DDBJ databases">
        <title>We sequenced the genome of Paenibacillus hemerocallicola KCTC 33185 for further insight into its adaptation and study the phylogeny of Paenibacillus.</title>
        <authorList>
            <person name="Narsing Rao M.P."/>
        </authorList>
    </citation>
    <scope>NUCLEOTIDE SEQUENCE [LARGE SCALE GENOMIC DNA]</scope>
    <source>
        <strain evidence="2 3">KCTC 33185</strain>
    </source>
</reference>